<evidence type="ECO:0000313" key="8">
    <source>
        <dbReference type="EMBL" id="MBC2887808.1"/>
    </source>
</evidence>
<evidence type="ECO:0000256" key="3">
    <source>
        <dbReference type="ARBA" id="ARBA00022692"/>
    </source>
</evidence>
<sequence length="470" mass="49423">MSKKSPLIRFVIILAGIAALAAVAFAPNPEGLTFGGKMSLVIFVVAILFWVTEVMPIAITGWAMVGLIPLLGIMDAASAWTASINNAIIFYLCCFAFACFIARSTLAVRLTGKILSWAGTSSPRVLLGFMVGTALISTLMDNLPLCAVMLPIAYTVLDANDTPTGGKSAFAKCIAIGIPWAAAIGGAMTPSGCIINVLAMTLIEQNFGVSISFVQWFAMGFPMALITIPAGWFALIKIFKPEPLTQSAVDSGIARAQSLGKIPRHEIAGLAVMLVTMVVWILSSWIPFIDITVVSLIALGFMFFPGVDAIQFNDFLEDSPWGMMLLMMAVNVLVAALMGTGATQWLVDVVMAPMTAWPLLATMIALSVIACLLHNVIPAGPACAGLIAVPFASIIASMGGSIAATCVMVAWWSAIALMLPLDGVPLLSYSSSRKYFSFGDMVKTGWAPSLVMVVISVSITPLIAGALGLA</sequence>
<keyword evidence="5 6" id="KW-0472">Membrane</keyword>
<feature type="transmembrane region" description="Helical" evidence="6">
    <location>
        <begin position="59"/>
        <end position="82"/>
    </location>
</feature>
<evidence type="ECO:0000256" key="6">
    <source>
        <dbReference type="SAM" id="Phobius"/>
    </source>
</evidence>
<dbReference type="Pfam" id="PF03600">
    <property type="entry name" value="CitMHS"/>
    <property type="match status" value="1"/>
</dbReference>
<evidence type="ECO:0000256" key="4">
    <source>
        <dbReference type="ARBA" id="ARBA00022989"/>
    </source>
</evidence>
<comment type="subcellular location">
    <subcellularLocation>
        <location evidence="1">Membrane</location>
        <topology evidence="1">Multi-pass membrane protein</topology>
    </subcellularLocation>
</comment>
<dbReference type="Proteomes" id="UP000587396">
    <property type="component" value="Unassembled WGS sequence"/>
</dbReference>
<accession>A0A842JCS6</accession>
<organism evidence="8 9">
    <name type="scientific">Gordonibacter massiliensis</name>
    <name type="common">ex Traore et al. 2017</name>
    <dbReference type="NCBI Taxonomy" id="1841863"/>
    <lineage>
        <taxon>Bacteria</taxon>
        <taxon>Bacillati</taxon>
        <taxon>Actinomycetota</taxon>
        <taxon>Coriobacteriia</taxon>
        <taxon>Eggerthellales</taxon>
        <taxon>Eggerthellaceae</taxon>
        <taxon>Gordonibacter</taxon>
    </lineage>
</organism>
<reference evidence="8 9" key="1">
    <citation type="submission" date="2020-08" db="EMBL/GenBank/DDBJ databases">
        <authorList>
            <person name="Liu C."/>
            <person name="Sun Q."/>
        </authorList>
    </citation>
    <scope>NUCLEOTIDE SEQUENCE [LARGE SCALE GENOMIC DNA]</scope>
    <source>
        <strain evidence="8 9">N22</strain>
    </source>
</reference>
<proteinExistence type="predicted"/>
<feature type="transmembrane region" description="Helical" evidence="6">
    <location>
        <begin position="409"/>
        <end position="429"/>
    </location>
</feature>
<dbReference type="PANTHER" id="PTHR10283:SF92">
    <property type="entry name" value="LOW-AFFINITY PHOSPHATE TRANSPORTER PHO91"/>
    <property type="match status" value="1"/>
</dbReference>
<evidence type="ECO:0000256" key="2">
    <source>
        <dbReference type="ARBA" id="ARBA00022448"/>
    </source>
</evidence>
<keyword evidence="2" id="KW-0813">Transport</keyword>
<evidence type="ECO:0000313" key="9">
    <source>
        <dbReference type="Proteomes" id="UP000587396"/>
    </source>
</evidence>
<protein>
    <submittedName>
        <fullName evidence="8">Anion permease</fullName>
    </submittedName>
</protein>
<keyword evidence="3 6" id="KW-0812">Transmembrane</keyword>
<feature type="transmembrane region" description="Helical" evidence="6">
    <location>
        <begin position="324"/>
        <end position="347"/>
    </location>
</feature>
<dbReference type="InterPro" id="IPR004680">
    <property type="entry name" value="Cit_transptr-like_dom"/>
</dbReference>
<evidence type="ECO:0000256" key="5">
    <source>
        <dbReference type="ARBA" id="ARBA00023136"/>
    </source>
</evidence>
<dbReference type="RefSeq" id="WP_185903882.1">
    <property type="nucleotide sequence ID" value="NZ_JACMSE010000001.1"/>
</dbReference>
<dbReference type="PANTHER" id="PTHR10283">
    <property type="entry name" value="SOLUTE CARRIER FAMILY 13 MEMBER"/>
    <property type="match status" value="1"/>
</dbReference>
<feature type="transmembrane region" description="Helical" evidence="6">
    <location>
        <begin position="267"/>
        <end position="286"/>
    </location>
</feature>
<evidence type="ECO:0000256" key="1">
    <source>
        <dbReference type="ARBA" id="ARBA00004141"/>
    </source>
</evidence>
<keyword evidence="4 6" id="KW-1133">Transmembrane helix</keyword>
<feature type="transmembrane region" description="Helical" evidence="6">
    <location>
        <begin position="292"/>
        <end position="312"/>
    </location>
</feature>
<feature type="domain" description="Citrate transporter-like" evidence="7">
    <location>
        <begin position="47"/>
        <end position="415"/>
    </location>
</feature>
<gene>
    <name evidence="8" type="ORF">H7313_00265</name>
</gene>
<dbReference type="AlphaFoldDB" id="A0A842JCS6"/>
<dbReference type="EMBL" id="JACMSE010000001">
    <property type="protein sequence ID" value="MBC2887808.1"/>
    <property type="molecule type" value="Genomic_DNA"/>
</dbReference>
<keyword evidence="9" id="KW-1185">Reference proteome</keyword>
<feature type="transmembrane region" description="Helical" evidence="6">
    <location>
        <begin position="32"/>
        <end position="52"/>
    </location>
</feature>
<feature type="transmembrane region" description="Helical" evidence="6">
    <location>
        <begin position="216"/>
        <end position="236"/>
    </location>
</feature>
<dbReference type="GO" id="GO:0005886">
    <property type="term" value="C:plasma membrane"/>
    <property type="evidence" value="ECO:0007669"/>
    <property type="project" value="TreeGrafter"/>
</dbReference>
<name>A0A842JCS6_9ACTN</name>
<evidence type="ECO:0000259" key="7">
    <source>
        <dbReference type="Pfam" id="PF03600"/>
    </source>
</evidence>
<feature type="transmembrane region" description="Helical" evidence="6">
    <location>
        <begin position="359"/>
        <end position="377"/>
    </location>
</feature>
<feature type="transmembrane region" description="Helical" evidence="6">
    <location>
        <begin position="7"/>
        <end position="26"/>
    </location>
</feature>
<comment type="caution">
    <text evidence="8">The sequence shown here is derived from an EMBL/GenBank/DDBJ whole genome shotgun (WGS) entry which is preliminary data.</text>
</comment>
<feature type="transmembrane region" description="Helical" evidence="6">
    <location>
        <begin position="384"/>
        <end position="403"/>
    </location>
</feature>
<feature type="transmembrane region" description="Helical" evidence="6">
    <location>
        <begin position="450"/>
        <end position="469"/>
    </location>
</feature>
<dbReference type="GO" id="GO:0005315">
    <property type="term" value="F:phosphate transmembrane transporter activity"/>
    <property type="evidence" value="ECO:0007669"/>
    <property type="project" value="TreeGrafter"/>
</dbReference>
<feature type="transmembrane region" description="Helical" evidence="6">
    <location>
        <begin position="88"/>
        <end position="106"/>
    </location>
</feature>